<evidence type="ECO:0000313" key="1">
    <source>
        <dbReference type="EMBL" id="NYT27904.1"/>
    </source>
</evidence>
<reference evidence="1 2" key="1">
    <citation type="submission" date="2020-05" db="EMBL/GenBank/DDBJ databases">
        <title>Horizontal transmission and recombination maintain forever young bacterial symbiont genomes.</title>
        <authorList>
            <person name="Russell S.L."/>
            <person name="Pepper-Tunick E."/>
            <person name="Svedberg J."/>
            <person name="Byrne A."/>
            <person name="Ruelas Castillo J."/>
            <person name="Vollmers C."/>
            <person name="Beinart R.A."/>
            <person name="Corbett-Detig R."/>
        </authorList>
    </citation>
    <scope>NUCLEOTIDE SEQUENCE [LARGE SCALE GENOMIC DNA]</scope>
    <source>
        <strain evidence="1">455</strain>
    </source>
</reference>
<organism evidence="1 2">
    <name type="scientific">Candidatus Thiodubiliella endoseptemdiera</name>
    <dbReference type="NCBI Taxonomy" id="2738886"/>
    <lineage>
        <taxon>Bacteria</taxon>
        <taxon>Pseudomonadati</taxon>
        <taxon>Pseudomonadota</taxon>
        <taxon>Gammaproteobacteria</taxon>
        <taxon>Candidatus Pseudothioglobaceae</taxon>
        <taxon>Candidatus Thiodubiliella</taxon>
    </lineage>
</organism>
<proteinExistence type="predicted"/>
<sequence length="205" mass="24066">MQSMLKCLYKNYDSSKSNEFPYLQNVQLLNQNQTLQNSNKLYFSKLYPSSELPNALFGDSFYNKDQLLADIEVFNLEGEKQEIEDFFSKLGVKKNTKLLVAYFKKEHSKIDSEKIITWCLKSKEYKSAELRGIFNDHLISNNKKIDRLVNDKTIDYRCDIFKKYEISSAHIDSLLLDIESVEDFDELSAEKITNILYSLPKRPKR</sequence>
<dbReference type="AlphaFoldDB" id="A0A853F1W6"/>
<evidence type="ECO:0000313" key="2">
    <source>
        <dbReference type="Proteomes" id="UP000568751"/>
    </source>
</evidence>
<dbReference type="EMBL" id="JACCHT010000002">
    <property type="protein sequence ID" value="NYT27904.1"/>
    <property type="molecule type" value="Genomic_DNA"/>
</dbReference>
<protein>
    <submittedName>
        <fullName evidence="1">Uncharacterized protein</fullName>
    </submittedName>
</protein>
<accession>A0A853F1W6</accession>
<comment type="caution">
    <text evidence="1">The sequence shown here is derived from an EMBL/GenBank/DDBJ whole genome shotgun (WGS) entry which is preliminary data.</text>
</comment>
<dbReference type="Proteomes" id="UP000568751">
    <property type="component" value="Unassembled WGS sequence"/>
</dbReference>
<name>A0A853F1W6_9GAMM</name>
<gene>
    <name evidence="1" type="ORF">H0A76_08420</name>
</gene>